<name>A0ABT8SIT7_9CAUL</name>
<feature type="domain" description="DUF559" evidence="1">
    <location>
        <begin position="7"/>
        <end position="110"/>
    </location>
</feature>
<evidence type="ECO:0000259" key="1">
    <source>
        <dbReference type="Pfam" id="PF04480"/>
    </source>
</evidence>
<dbReference type="SUPFAM" id="SSF52980">
    <property type="entry name" value="Restriction endonuclease-like"/>
    <property type="match status" value="1"/>
</dbReference>
<dbReference type="Gene3D" id="3.40.960.10">
    <property type="entry name" value="VSR Endonuclease"/>
    <property type="match status" value="1"/>
</dbReference>
<dbReference type="PANTHER" id="PTHR38590">
    <property type="entry name" value="BLL0828 PROTEIN"/>
    <property type="match status" value="1"/>
</dbReference>
<dbReference type="InterPro" id="IPR011335">
    <property type="entry name" value="Restrct_endonuc-II-like"/>
</dbReference>
<dbReference type="Proteomes" id="UP001169063">
    <property type="component" value="Unassembled WGS sequence"/>
</dbReference>
<organism evidence="2 3">
    <name type="scientific">Peiella sedimenti</name>
    <dbReference type="NCBI Taxonomy" id="3061083"/>
    <lineage>
        <taxon>Bacteria</taxon>
        <taxon>Pseudomonadati</taxon>
        <taxon>Pseudomonadota</taxon>
        <taxon>Alphaproteobacteria</taxon>
        <taxon>Caulobacterales</taxon>
        <taxon>Caulobacteraceae</taxon>
        <taxon>Peiella</taxon>
    </lineage>
</organism>
<dbReference type="RefSeq" id="WP_302108890.1">
    <property type="nucleotide sequence ID" value="NZ_JAUKTR010000001.1"/>
</dbReference>
<protein>
    <submittedName>
        <fullName evidence="2">DUF559 domain-containing protein</fullName>
    </submittedName>
</protein>
<dbReference type="InterPro" id="IPR047216">
    <property type="entry name" value="Endonuclease_DUF559_bact"/>
</dbReference>
<dbReference type="CDD" id="cd01038">
    <property type="entry name" value="Endonuclease_DUF559"/>
    <property type="match status" value="1"/>
</dbReference>
<evidence type="ECO:0000313" key="3">
    <source>
        <dbReference type="Proteomes" id="UP001169063"/>
    </source>
</evidence>
<comment type="caution">
    <text evidence="2">The sequence shown here is derived from an EMBL/GenBank/DDBJ whole genome shotgun (WGS) entry which is preliminary data.</text>
</comment>
<dbReference type="Pfam" id="PF04480">
    <property type="entry name" value="DUF559"/>
    <property type="match status" value="1"/>
</dbReference>
<proteinExistence type="predicted"/>
<keyword evidence="3" id="KW-1185">Reference proteome</keyword>
<dbReference type="EMBL" id="JAUKTR010000001">
    <property type="protein sequence ID" value="MDO1558478.1"/>
    <property type="molecule type" value="Genomic_DNA"/>
</dbReference>
<evidence type="ECO:0000313" key="2">
    <source>
        <dbReference type="EMBL" id="MDO1558478.1"/>
    </source>
</evidence>
<dbReference type="InterPro" id="IPR007569">
    <property type="entry name" value="DUF559"/>
</dbReference>
<reference evidence="2" key="1">
    <citation type="submission" date="2023-07" db="EMBL/GenBank/DDBJ databases">
        <title>Brevundimonas soil sp. nov., isolated from the soil of chemical plant.</title>
        <authorList>
            <person name="Wu N."/>
        </authorList>
    </citation>
    <scope>NUCLEOTIDE SEQUENCE</scope>
    <source>
        <strain evidence="2">XZ-24</strain>
    </source>
</reference>
<accession>A0ABT8SIT7</accession>
<gene>
    <name evidence="2" type="ORF">Q0812_03430</name>
</gene>
<dbReference type="PANTHER" id="PTHR38590:SF1">
    <property type="entry name" value="BLL0828 PROTEIN"/>
    <property type="match status" value="1"/>
</dbReference>
<sequence length="139" mass="15485">MFQSETTTRRARGLRSRQTSAEAQLWSMLRGRSFLGLKFRRQSPVAGSVVDFLCAELALVVELDGGVHRLREHEDQARDERLRSAGFTVLRFENSAFTRNPSVVLDAIRAHALSKLNSTPHPSGFAAHLLPQGEKGKQS</sequence>